<evidence type="ECO:0000256" key="5">
    <source>
        <dbReference type="ARBA" id="ARBA00023054"/>
    </source>
</evidence>
<dbReference type="Gene3D" id="1.20.5.340">
    <property type="match status" value="1"/>
</dbReference>
<keyword evidence="5" id="KW-0175">Coiled coil</keyword>
<dbReference type="STRING" id="1507870.A0A1V8SA26"/>
<sequence>MASPRLPFLWPMLYRATESVAPARHVVRQRALHSTTRRRQSETVPQRYGTANQPPPQVGPGTIIPLPGKSAAAPRGKALPKIGENLQKKGEHEIDNDTAGRTVIASSTEPKDAASSETKTQTPIGDPMFDSTEHTPVSAPAEKPKLPPEKPMTSILHDVPDPLTLEKEAQKASSPVETKSTPPEYPTTVSMDEHSPSVHPPHMDTPKYIHHFDTYGLVNRLKESGWTDKQAVTIMKSMRLLLADNLDVAKSALVSKSNVENETYLFRAACSELRTEIIARRKAEQEKMRTERTGLQHEVDILGQRLGQEIGTTRDEVRGMFDDRKMAVRNEQRSMEGKVQELNYKITVQLQSDSKSDVEGLRWVLTRRVIMTLGIMVVMVVTSLKLYSNEMHERELDEKRRANMRSSGSQTESNGTGSDFVADDRMGGGRRSVGTGGGEMFVKEGDNPAFVSLG</sequence>
<comment type="subcellular location">
    <subcellularLocation>
        <location evidence="2">Membrane</location>
    </subcellularLocation>
    <subcellularLocation>
        <location evidence="1">Mitochondrion</location>
    </subcellularLocation>
</comment>
<dbReference type="AlphaFoldDB" id="A0A1V8SA26"/>
<name>A0A1V8SA26_9PEZI</name>
<feature type="compositionally biased region" description="Gly residues" evidence="8">
    <location>
        <begin position="429"/>
        <end position="439"/>
    </location>
</feature>
<proteinExistence type="predicted"/>
<organism evidence="9 10">
    <name type="scientific">Cryoendolithus antarcticus</name>
    <dbReference type="NCBI Taxonomy" id="1507870"/>
    <lineage>
        <taxon>Eukaryota</taxon>
        <taxon>Fungi</taxon>
        <taxon>Dikarya</taxon>
        <taxon>Ascomycota</taxon>
        <taxon>Pezizomycotina</taxon>
        <taxon>Dothideomycetes</taxon>
        <taxon>Dothideomycetidae</taxon>
        <taxon>Cladosporiales</taxon>
        <taxon>Cladosporiaceae</taxon>
        <taxon>Cryoendolithus</taxon>
    </lineage>
</organism>
<evidence type="ECO:0000256" key="2">
    <source>
        <dbReference type="ARBA" id="ARBA00004370"/>
    </source>
</evidence>
<feature type="compositionally biased region" description="Basic residues" evidence="8">
    <location>
        <begin position="29"/>
        <end position="38"/>
    </location>
</feature>
<dbReference type="InParanoid" id="A0A1V8SA26"/>
<gene>
    <name evidence="9" type="ORF">B0A48_17925</name>
</gene>
<feature type="compositionally biased region" description="Basic and acidic residues" evidence="8">
    <location>
        <begin position="86"/>
        <end position="95"/>
    </location>
</feature>
<evidence type="ECO:0008006" key="11">
    <source>
        <dbReference type="Google" id="ProtNLM"/>
    </source>
</evidence>
<evidence type="ECO:0000256" key="6">
    <source>
        <dbReference type="ARBA" id="ARBA00023128"/>
    </source>
</evidence>
<dbReference type="PANTHER" id="PTHR14360:SF12">
    <property type="entry name" value="MOZ PROTEIN REPRESENTS A CHROMATIN-ASSOCIATED ACETYLTRANSFERASE"/>
    <property type="match status" value="1"/>
</dbReference>
<protein>
    <recommendedName>
        <fullName evidence="11">DUF1640 domain-containing protein</fullName>
    </recommendedName>
</protein>
<dbReference type="PANTHER" id="PTHR14360">
    <property type="entry name" value="PROTEIN FMP32, MITOCHONDRIAL"/>
    <property type="match status" value="1"/>
</dbReference>
<evidence type="ECO:0000256" key="3">
    <source>
        <dbReference type="ARBA" id="ARBA00022692"/>
    </source>
</evidence>
<comment type="caution">
    <text evidence="9">The sequence shown here is derived from an EMBL/GenBank/DDBJ whole genome shotgun (WGS) entry which is preliminary data.</text>
</comment>
<dbReference type="OrthoDB" id="5424147at2759"/>
<keyword evidence="3" id="KW-0812">Transmembrane</keyword>
<feature type="region of interest" description="Disordered" evidence="8">
    <location>
        <begin position="85"/>
        <end position="154"/>
    </location>
</feature>
<feature type="region of interest" description="Disordered" evidence="8">
    <location>
        <begin position="29"/>
        <end position="60"/>
    </location>
</feature>
<dbReference type="GO" id="GO:0005739">
    <property type="term" value="C:mitochondrion"/>
    <property type="evidence" value="ECO:0007669"/>
    <property type="project" value="UniProtKB-SubCell"/>
</dbReference>
<dbReference type="Pfam" id="PF07798">
    <property type="entry name" value="CCDC90-like"/>
    <property type="match status" value="1"/>
</dbReference>
<keyword evidence="6" id="KW-0496">Mitochondrion</keyword>
<evidence type="ECO:0000313" key="10">
    <source>
        <dbReference type="Proteomes" id="UP000192596"/>
    </source>
</evidence>
<keyword evidence="4" id="KW-1133">Transmembrane helix</keyword>
<feature type="region of interest" description="Disordered" evidence="8">
    <location>
        <begin position="167"/>
        <end position="198"/>
    </location>
</feature>
<evidence type="ECO:0000256" key="8">
    <source>
        <dbReference type="SAM" id="MobiDB-lite"/>
    </source>
</evidence>
<keyword evidence="7" id="KW-0472">Membrane</keyword>
<accession>A0A1V8SA26</accession>
<evidence type="ECO:0000256" key="7">
    <source>
        <dbReference type="ARBA" id="ARBA00023136"/>
    </source>
</evidence>
<dbReference type="Proteomes" id="UP000192596">
    <property type="component" value="Unassembled WGS sequence"/>
</dbReference>
<evidence type="ECO:0000256" key="4">
    <source>
        <dbReference type="ARBA" id="ARBA00022989"/>
    </source>
</evidence>
<evidence type="ECO:0000313" key="9">
    <source>
        <dbReference type="EMBL" id="OQN95982.1"/>
    </source>
</evidence>
<feature type="compositionally biased region" description="Polar residues" evidence="8">
    <location>
        <begin position="171"/>
        <end position="181"/>
    </location>
</feature>
<evidence type="ECO:0000256" key="1">
    <source>
        <dbReference type="ARBA" id="ARBA00004173"/>
    </source>
</evidence>
<feature type="region of interest" description="Disordered" evidence="8">
    <location>
        <begin position="397"/>
        <end position="454"/>
    </location>
</feature>
<keyword evidence="10" id="KW-1185">Reference proteome</keyword>
<dbReference type="GO" id="GO:0016020">
    <property type="term" value="C:membrane"/>
    <property type="evidence" value="ECO:0007669"/>
    <property type="project" value="UniProtKB-SubCell"/>
</dbReference>
<dbReference type="InterPro" id="IPR024461">
    <property type="entry name" value="CCDC90-like"/>
</dbReference>
<dbReference type="EMBL" id="NAJO01000075">
    <property type="protein sequence ID" value="OQN95982.1"/>
    <property type="molecule type" value="Genomic_DNA"/>
</dbReference>
<reference evidence="10" key="1">
    <citation type="submission" date="2017-03" db="EMBL/GenBank/DDBJ databases">
        <title>Genomes of endolithic fungi from Antarctica.</title>
        <authorList>
            <person name="Coleine C."/>
            <person name="Masonjones S."/>
            <person name="Stajich J.E."/>
        </authorList>
    </citation>
    <scope>NUCLEOTIDE SEQUENCE [LARGE SCALE GENOMIC DNA]</scope>
    <source>
        <strain evidence="10">CCFEE 5527</strain>
    </source>
</reference>
<feature type="compositionally biased region" description="Polar residues" evidence="8">
    <location>
        <begin position="404"/>
        <end position="417"/>
    </location>
</feature>